<dbReference type="SUPFAM" id="SSF50978">
    <property type="entry name" value="WD40 repeat-like"/>
    <property type="match status" value="1"/>
</dbReference>
<keyword evidence="7" id="KW-0653">Protein transport</keyword>
<evidence type="ECO:0000256" key="3">
    <source>
        <dbReference type="ARBA" id="ARBA00022448"/>
    </source>
</evidence>
<evidence type="ECO:0000256" key="8">
    <source>
        <dbReference type="ARBA" id="ARBA00022989"/>
    </source>
</evidence>
<evidence type="ECO:0000259" key="13">
    <source>
        <dbReference type="Pfam" id="PF05008"/>
    </source>
</evidence>
<dbReference type="Pfam" id="PF12352">
    <property type="entry name" value="V-SNARE_C"/>
    <property type="match status" value="1"/>
</dbReference>
<evidence type="ECO:0000313" key="14">
    <source>
        <dbReference type="EMBL" id="WFC98237.1"/>
    </source>
</evidence>
<dbReference type="InterPro" id="IPR036322">
    <property type="entry name" value="WD40_repeat_dom_sf"/>
</dbReference>
<evidence type="ECO:0000256" key="9">
    <source>
        <dbReference type="ARBA" id="ARBA00023054"/>
    </source>
</evidence>
<dbReference type="InterPro" id="IPR001680">
    <property type="entry name" value="WD40_rpt"/>
</dbReference>
<dbReference type="Proteomes" id="UP001219567">
    <property type="component" value="Chromosome 1"/>
</dbReference>
<dbReference type="InterPro" id="IPR015943">
    <property type="entry name" value="WD40/YVTN_repeat-like_dom_sf"/>
</dbReference>
<evidence type="ECO:0000256" key="1">
    <source>
        <dbReference type="ARBA" id="ARBA00004211"/>
    </source>
</evidence>
<sequence>MAELFESYYTDFSQLLRKAEERISTDVNKLSASARRSALQEAEAEMEEAQDLLVQMEIEIQSFPQSVRDRYTSQLGSSKQGLESLRRRLRAAQRPGGDHHGLPANHYTDQENLEGGGTSQRQRLLQGTSVLEQGTERLNASTRLAMETEDIGANILQDLRSQREQIEHSRDTGNYVLNRRWSCSVTMMSSSKDFSRFRAPEGSYVCTDWTNSIMNRNAAQHGGNNAASNAPGVYSTHAPTRLQGVADTPRMTSVCVRGAKASNSQSMQSRPVSDICLDPTQVAQGISADCSDLAPVAARRDSSQQDERMTSGLLQGAGILSEKPSLPSTGMKSNHSAFITRVNVTTDLGKLFSQRTDSVNLTFVVASKSLLWYADVGAQIREPIARVSFSAAPCCLDVNQFTQSTERLDIVVGFASGDLLWIEPVSLRYSRINKNGVFNASAVRQVRWLPCQESLFLSAHADGMMMFLDRDREDVGSSAHLPEPDMRWNYNEMLFVSHSPTGPTLEDATSHGWRLTKPKEIAWSSLNPLSCWRVSRKAVTDFAFSPDNKQVAVTSDDGILRIIDLSSERFVTRIDAA</sequence>
<dbReference type="CDD" id="cd15862">
    <property type="entry name" value="SNARE_Vti1"/>
    <property type="match status" value="1"/>
</dbReference>
<evidence type="ECO:0000256" key="7">
    <source>
        <dbReference type="ARBA" id="ARBA00022927"/>
    </source>
</evidence>
<keyword evidence="10" id="KW-0472">Membrane</keyword>
<dbReference type="EMBL" id="CP119943">
    <property type="protein sequence ID" value="WFC98237.1"/>
    <property type="molecule type" value="Genomic_DNA"/>
</dbReference>
<dbReference type="Gene3D" id="1.20.5.110">
    <property type="match status" value="1"/>
</dbReference>
<reference evidence="14 15" key="1">
    <citation type="submission" date="2023-03" db="EMBL/GenBank/DDBJ databases">
        <title>Mating type loci evolution in Malassezia.</title>
        <authorList>
            <person name="Coelho M.A."/>
        </authorList>
    </citation>
    <scope>NUCLEOTIDE SEQUENCE [LARGE SCALE GENOMIC DNA]</scope>
    <source>
        <strain evidence="14 15">CBS 9725</strain>
    </source>
</reference>
<dbReference type="GO" id="GO:0006886">
    <property type="term" value="P:intracellular protein transport"/>
    <property type="evidence" value="ECO:0007669"/>
    <property type="project" value="InterPro"/>
</dbReference>
<dbReference type="SMART" id="SM00320">
    <property type="entry name" value="WD40"/>
    <property type="match status" value="2"/>
</dbReference>
<dbReference type="GO" id="GO:0016192">
    <property type="term" value="P:vesicle-mediated transport"/>
    <property type="evidence" value="ECO:0007669"/>
    <property type="project" value="InterPro"/>
</dbReference>
<name>A0AAJ5YR48_9BASI</name>
<dbReference type="InterPro" id="IPR051362">
    <property type="entry name" value="WD_repeat_creC_regulators"/>
</dbReference>
<dbReference type="SUPFAM" id="SSF47661">
    <property type="entry name" value="t-snare proteins"/>
    <property type="match status" value="1"/>
</dbReference>
<evidence type="ECO:0000256" key="12">
    <source>
        <dbReference type="SAM" id="MobiDB-lite"/>
    </source>
</evidence>
<dbReference type="GO" id="GO:0016020">
    <property type="term" value="C:membrane"/>
    <property type="evidence" value="ECO:0007669"/>
    <property type="project" value="UniProtKB-SubCell"/>
</dbReference>
<dbReference type="SUPFAM" id="SSF58038">
    <property type="entry name" value="SNARE fusion complex"/>
    <property type="match status" value="1"/>
</dbReference>
<evidence type="ECO:0000313" key="15">
    <source>
        <dbReference type="Proteomes" id="UP001219567"/>
    </source>
</evidence>
<dbReference type="InterPro" id="IPR038407">
    <property type="entry name" value="v-SNARE_N_sf"/>
</dbReference>
<keyword evidence="4" id="KW-0853">WD repeat</keyword>
<protein>
    <recommendedName>
        <fullName evidence="13">Vesicle transport v-SNARE N-terminal domain-containing protein</fullName>
    </recommendedName>
</protein>
<dbReference type="GO" id="GO:0032153">
    <property type="term" value="C:cell division site"/>
    <property type="evidence" value="ECO:0007669"/>
    <property type="project" value="TreeGrafter"/>
</dbReference>
<organism evidence="14 15">
    <name type="scientific">Malassezia yamatoensis</name>
    <dbReference type="NCBI Taxonomy" id="253288"/>
    <lineage>
        <taxon>Eukaryota</taxon>
        <taxon>Fungi</taxon>
        <taxon>Dikarya</taxon>
        <taxon>Basidiomycota</taxon>
        <taxon>Ustilaginomycotina</taxon>
        <taxon>Malasseziomycetes</taxon>
        <taxon>Malasseziales</taxon>
        <taxon>Malasseziaceae</taxon>
        <taxon>Malassezia</taxon>
    </lineage>
</organism>
<keyword evidence="5" id="KW-0812">Transmembrane</keyword>
<dbReference type="InterPro" id="IPR010989">
    <property type="entry name" value="SNARE"/>
</dbReference>
<gene>
    <name evidence="14" type="ORF">MYAM1_000962</name>
</gene>
<dbReference type="FunFam" id="1.20.5.110:FF:000002">
    <property type="entry name" value="Vesicle transport through interaction with t-SNAREsB"/>
    <property type="match status" value="1"/>
</dbReference>
<accession>A0AAJ5YR48</accession>
<dbReference type="PANTHER" id="PTHR14107">
    <property type="entry name" value="WD REPEAT PROTEIN"/>
    <property type="match status" value="1"/>
</dbReference>
<keyword evidence="15" id="KW-1185">Reference proteome</keyword>
<keyword evidence="6" id="KW-0677">Repeat</keyword>
<evidence type="ECO:0000256" key="11">
    <source>
        <dbReference type="SAM" id="Coils"/>
    </source>
</evidence>
<keyword evidence="3" id="KW-0813">Transport</keyword>
<evidence type="ECO:0000256" key="10">
    <source>
        <dbReference type="ARBA" id="ARBA00023136"/>
    </source>
</evidence>
<proteinExistence type="inferred from homology"/>
<dbReference type="AlphaFoldDB" id="A0AAJ5YR48"/>
<evidence type="ECO:0000256" key="2">
    <source>
        <dbReference type="ARBA" id="ARBA00006108"/>
    </source>
</evidence>
<feature type="region of interest" description="Disordered" evidence="12">
    <location>
        <begin position="90"/>
        <end position="123"/>
    </location>
</feature>
<evidence type="ECO:0000256" key="6">
    <source>
        <dbReference type="ARBA" id="ARBA00022737"/>
    </source>
</evidence>
<evidence type="ECO:0000256" key="5">
    <source>
        <dbReference type="ARBA" id="ARBA00022692"/>
    </source>
</evidence>
<dbReference type="GO" id="GO:0045013">
    <property type="term" value="P:carbon catabolite repression of transcription"/>
    <property type="evidence" value="ECO:0007669"/>
    <property type="project" value="TreeGrafter"/>
</dbReference>
<dbReference type="Gene3D" id="2.130.10.10">
    <property type="entry name" value="YVTN repeat-like/Quinoprotein amine dehydrogenase"/>
    <property type="match status" value="1"/>
</dbReference>
<evidence type="ECO:0000256" key="4">
    <source>
        <dbReference type="ARBA" id="ARBA00022574"/>
    </source>
</evidence>
<dbReference type="Gene3D" id="1.20.58.400">
    <property type="entry name" value="t-snare proteins"/>
    <property type="match status" value="1"/>
</dbReference>
<feature type="coiled-coil region" evidence="11">
    <location>
        <begin position="32"/>
        <end position="59"/>
    </location>
</feature>
<comment type="similarity">
    <text evidence="2">Belongs to the VTI1 family.</text>
</comment>
<dbReference type="GO" id="GO:0005634">
    <property type="term" value="C:nucleus"/>
    <property type="evidence" value="ECO:0007669"/>
    <property type="project" value="TreeGrafter"/>
</dbReference>
<dbReference type="GO" id="GO:0005737">
    <property type="term" value="C:cytoplasm"/>
    <property type="evidence" value="ECO:0007669"/>
    <property type="project" value="UniProtKB-ARBA"/>
</dbReference>
<keyword evidence="8" id="KW-1133">Transmembrane helix</keyword>
<dbReference type="Pfam" id="PF05008">
    <property type="entry name" value="V-SNARE"/>
    <property type="match status" value="1"/>
</dbReference>
<dbReference type="InterPro" id="IPR007705">
    <property type="entry name" value="Vesicle_trsprt_v-SNARE_N"/>
</dbReference>
<feature type="domain" description="Vesicle transport v-SNARE N-terminal" evidence="13">
    <location>
        <begin position="1"/>
        <end position="92"/>
    </location>
</feature>
<dbReference type="PANTHER" id="PTHR14107:SF16">
    <property type="entry name" value="AT02583P"/>
    <property type="match status" value="1"/>
</dbReference>
<dbReference type="GO" id="GO:0051286">
    <property type="term" value="C:cell tip"/>
    <property type="evidence" value="ECO:0007669"/>
    <property type="project" value="TreeGrafter"/>
</dbReference>
<keyword evidence="9 11" id="KW-0175">Coiled coil</keyword>
<comment type="subcellular location">
    <subcellularLocation>
        <location evidence="1">Membrane</location>
        <topology evidence="1">Single-pass type IV membrane protein</topology>
    </subcellularLocation>
</comment>